<dbReference type="RefSeq" id="XP_007918052.1">
    <property type="nucleotide sequence ID" value="XM_007919861.1"/>
</dbReference>
<gene>
    <name evidence="2" type="ORF">UCRPA7_7332</name>
</gene>
<reference evidence="3" key="1">
    <citation type="journal article" date="2013" name="Genome Announc.">
        <title>Draft genome sequence of the ascomycete Phaeoacremonium aleophilum strain UCR-PA7, a causal agent of the esca disease complex in grapevines.</title>
        <authorList>
            <person name="Blanco-Ulate B."/>
            <person name="Rolshausen P."/>
            <person name="Cantu D."/>
        </authorList>
    </citation>
    <scope>NUCLEOTIDE SEQUENCE [LARGE SCALE GENOMIC DNA]</scope>
    <source>
        <strain evidence="3">UCR-PA7</strain>
    </source>
</reference>
<name>R8BCY5_PHAM7</name>
<dbReference type="EMBL" id="KB933279">
    <property type="protein sequence ID" value="EON97155.1"/>
    <property type="molecule type" value="Genomic_DNA"/>
</dbReference>
<dbReference type="HOGENOM" id="CLU_2135275_0_0_1"/>
<evidence type="ECO:0000256" key="1">
    <source>
        <dbReference type="SAM" id="MobiDB-lite"/>
    </source>
</evidence>
<feature type="compositionally biased region" description="Basic and acidic residues" evidence="1">
    <location>
        <begin position="31"/>
        <end position="41"/>
    </location>
</feature>
<dbReference type="Proteomes" id="UP000014074">
    <property type="component" value="Unassembled WGS sequence"/>
</dbReference>
<sequence>MPPFFDRVQLHDALQNQAIPVLDALVTNDNRSFRRIERDDPPSYASSTESEELNDDFLAPPPRPPRGELPEELKAIMEQPINGDEMKHYAFDMGSIQTASIYITQKRRERKAG</sequence>
<evidence type="ECO:0000313" key="2">
    <source>
        <dbReference type="EMBL" id="EON97155.1"/>
    </source>
</evidence>
<dbReference type="AlphaFoldDB" id="R8BCY5"/>
<accession>R8BCY5</accession>
<dbReference type="OrthoDB" id="4869601at2759"/>
<keyword evidence="3" id="KW-1185">Reference proteome</keyword>
<dbReference type="GeneID" id="19328082"/>
<dbReference type="KEGG" id="tmn:UCRPA7_7332"/>
<feature type="region of interest" description="Disordered" evidence="1">
    <location>
        <begin position="30"/>
        <end position="69"/>
    </location>
</feature>
<evidence type="ECO:0000313" key="3">
    <source>
        <dbReference type="Proteomes" id="UP000014074"/>
    </source>
</evidence>
<protein>
    <submittedName>
        <fullName evidence="2">Uncharacterized protein</fullName>
    </submittedName>
</protein>
<organism evidence="2 3">
    <name type="scientific">Phaeoacremonium minimum (strain UCR-PA7)</name>
    <name type="common">Esca disease fungus</name>
    <name type="synonym">Togninia minima</name>
    <dbReference type="NCBI Taxonomy" id="1286976"/>
    <lineage>
        <taxon>Eukaryota</taxon>
        <taxon>Fungi</taxon>
        <taxon>Dikarya</taxon>
        <taxon>Ascomycota</taxon>
        <taxon>Pezizomycotina</taxon>
        <taxon>Sordariomycetes</taxon>
        <taxon>Sordariomycetidae</taxon>
        <taxon>Togniniales</taxon>
        <taxon>Togniniaceae</taxon>
        <taxon>Phaeoacremonium</taxon>
    </lineage>
</organism>
<proteinExistence type="predicted"/>